<dbReference type="InterPro" id="IPR027954">
    <property type="entry name" value="Transcobalamin-like_C"/>
</dbReference>
<dbReference type="GO" id="GO:0016740">
    <property type="term" value="F:transferase activity"/>
    <property type="evidence" value="ECO:0007669"/>
    <property type="project" value="UniProtKB-KW"/>
</dbReference>
<dbReference type="RefSeq" id="WP_052811718.1">
    <property type="nucleotide sequence ID" value="NZ_BJOA01000010.1"/>
</dbReference>
<dbReference type="Gene3D" id="2.170.130.30">
    <property type="match status" value="2"/>
</dbReference>
<name>A0A1G8IW19_ANEMI</name>
<evidence type="ECO:0000259" key="4">
    <source>
        <dbReference type="PROSITE" id="PS51272"/>
    </source>
</evidence>
<dbReference type="Gene3D" id="1.50.10.20">
    <property type="match status" value="2"/>
</dbReference>
<dbReference type="InterPro" id="IPR008930">
    <property type="entry name" value="Terpenoid_cyclase/PrenylTrfase"/>
</dbReference>
<dbReference type="SUPFAM" id="SSF48239">
    <property type="entry name" value="Terpenoid cyclases/Protein prenyltransferases"/>
    <property type="match status" value="2"/>
</dbReference>
<feature type="compositionally biased region" description="Basic and acidic residues" evidence="2">
    <location>
        <begin position="41"/>
        <end position="62"/>
    </location>
</feature>
<evidence type="ECO:0000313" key="6">
    <source>
        <dbReference type="Proteomes" id="UP000182836"/>
    </source>
</evidence>
<keyword evidence="1" id="KW-0677">Repeat</keyword>
<proteinExistence type="predicted"/>
<evidence type="ECO:0000256" key="2">
    <source>
        <dbReference type="SAM" id="MobiDB-lite"/>
    </source>
</evidence>
<keyword evidence="5" id="KW-0808">Transferase</keyword>
<dbReference type="InterPro" id="IPR001330">
    <property type="entry name" value="Prenyltrans"/>
</dbReference>
<dbReference type="InterPro" id="IPR001119">
    <property type="entry name" value="SLH_dom"/>
</dbReference>
<sequence>MKSKLVWKRYGALLMSILLLVSTLSFSLFQPRQAYAASLADTKEETKSDNTTENGIRKREVTKQTTPDTVIVQEPNVKQEKKISVAEAIRTASELILSSGTISEWEAIGLARAGQTVPTSYLSAVEQELKNKEGYFRKVTDYERIAIAVKAAGGDPTSIAGYNLIEKIYNHDRMLVQGLNGPIFALIALDCGNYQIPEDAKWNRDKLLTEILSKQNEDGGFSLSPGISDPDITGMTLTALAPYTDKTEVKTASERAVNWLSKSQKPHGGYASAWGEDSSESVAQAIIALTAHGIDPTEARFTKEENNLVSNLMTFRQEDGGFAHVLGGSTNNMATEQALQALVAYDLFMNGKGGLYRFTTGIPEPNPVVQATIRIEGPKGPITAGDISAATALEGLEKLLTEKNIPYRIEDSQYGKYAASINHIDEGQYGGYDGWLFAILRDGKWVIPNVGMAEYTLKESDQVVVYYGGSNTQLIDSITVHPAQPKADEPFTVAIMKTAWDWQAGKQVITPAADVQVAVGNKVEKTNDQGIASIKNGMTAGTYTVTVNDYHDSQAPGIVRSTKELVVATNGTTPGGGGGGGVPVPAKQTITLSVTGDSQKGTILAAKSIELKAGDTAYTVLARELGSKVESRGSGPTLYVEAIDGLGEFDRGPQSGWMYSVNGWFPNYSAGIYTLKNGDVLAWRYTLNLGKDLGADLGGSQLASGAVTESIPMQLDNEINKVGLSIDNMQPIEKVGKTTAVLNAKEKMSASQAEQIQKTLASHTVSLSQNVSAAIETVMKDNEEEVGFVVPAAALPNTISIAIKEQTAECPELVSSLYDFTPDGTKFSKPVYISIKVPVQTDIPDNLSLVWLDEKNNQWIPIPAVIDAKTGIITGKVNHFTKFAVIDRSKIKMAQQHKSVSAEIAAVSKQILNSGELTDWEAFALARAGQNVPASYLLGVEKLLREQKGEFRKVTDYERIALAVKAVGGDPTNIAGYNLIEKIYNHERMTSQGINGPVFALLVLDSGQYNTPAEAKWTRDTLIAWIVQQQNSSGGFPLVKGEEDNVDITAMAITALSSYQERPEVKVAVEKAVHWLSQAQLKNGGYKLFGDENSESVSQVIIALSALGIDLKDKRFVKSNTDLLTNLLSFKNNDGGYSHVMGQPTNEIATEQALMALSAYERFTQGQDRLYHISALQLVETPQLDIEKFVDEHTISPWASAAVYAAYERKLVGGVSTTELRFAPKQPMTRAQFATLLLKAMNESPTMEAKQTFADVKQGSWYYGYVMKAKEKGIIQGATPTLFKPEQPITRQEMAMMITQAFQLKAHPSTRTFKDQSKVYKPVLSHVQAVHQQGIMVGYDGYFYPTATVTREMGAVVAVKLHEEMVRK</sequence>
<evidence type="ECO:0000256" key="1">
    <source>
        <dbReference type="ARBA" id="ARBA00022737"/>
    </source>
</evidence>
<accession>A0A1G8IW19</accession>
<protein>
    <submittedName>
        <fullName evidence="5">Prenyltransferase and squalene oxidase repeat-containing protein</fullName>
    </submittedName>
</protein>
<dbReference type="EMBL" id="FNED01000002">
    <property type="protein sequence ID" value="SDI23228.1"/>
    <property type="molecule type" value="Genomic_DNA"/>
</dbReference>
<feature type="chain" id="PRO_5010183297" evidence="3">
    <location>
        <begin position="37"/>
        <end position="1368"/>
    </location>
</feature>
<dbReference type="Pfam" id="PF00395">
    <property type="entry name" value="SLH"/>
    <property type="match status" value="3"/>
</dbReference>
<feature type="domain" description="SLH" evidence="4">
    <location>
        <begin position="1186"/>
        <end position="1248"/>
    </location>
</feature>
<dbReference type="Gene3D" id="2.60.220.30">
    <property type="match status" value="1"/>
</dbReference>
<reference evidence="5 6" key="1">
    <citation type="submission" date="2016-10" db="EMBL/GenBank/DDBJ databases">
        <authorList>
            <person name="de Groot N.N."/>
        </authorList>
    </citation>
    <scope>NUCLEOTIDE SEQUENCE [LARGE SCALE GENOMIC DNA]</scope>
    <source>
        <strain evidence="5 6">DSM 2895</strain>
    </source>
</reference>
<gene>
    <name evidence="5" type="ORF">SAMN04487909_102207</name>
</gene>
<organism evidence="5 6">
    <name type="scientific">Aneurinibacillus migulanus</name>
    <name type="common">Bacillus migulanus</name>
    <dbReference type="NCBI Taxonomy" id="47500"/>
    <lineage>
        <taxon>Bacteria</taxon>
        <taxon>Bacillati</taxon>
        <taxon>Bacillota</taxon>
        <taxon>Bacilli</taxon>
        <taxon>Bacillales</taxon>
        <taxon>Paenibacillaceae</taxon>
        <taxon>Aneurinibacillus group</taxon>
        <taxon>Aneurinibacillus</taxon>
    </lineage>
</organism>
<feature type="domain" description="SLH" evidence="4">
    <location>
        <begin position="1249"/>
        <end position="1312"/>
    </location>
</feature>
<evidence type="ECO:0000313" key="5">
    <source>
        <dbReference type="EMBL" id="SDI23228.1"/>
    </source>
</evidence>
<dbReference type="OrthoDB" id="411361at2"/>
<feature type="region of interest" description="Disordered" evidence="2">
    <location>
        <begin position="41"/>
        <end position="64"/>
    </location>
</feature>
<dbReference type="Proteomes" id="UP000182836">
    <property type="component" value="Unassembled WGS sequence"/>
</dbReference>
<dbReference type="PANTHER" id="PTHR10559">
    <property type="entry name" value="TRANSCOBALAMIN-1/GASTRIC INTRINSIC FACTOR"/>
    <property type="match status" value="1"/>
</dbReference>
<dbReference type="CDD" id="cd00688">
    <property type="entry name" value="ISOPREN_C2_like"/>
    <property type="match status" value="2"/>
</dbReference>
<dbReference type="PANTHER" id="PTHR10559:SF18">
    <property type="entry name" value="TRANSCOBALAMIN II"/>
    <property type="match status" value="1"/>
</dbReference>
<dbReference type="InterPro" id="IPR051588">
    <property type="entry name" value="Cobalamin_Transport"/>
</dbReference>
<dbReference type="PROSITE" id="PS51272">
    <property type="entry name" value="SLH"/>
    <property type="match status" value="2"/>
</dbReference>
<dbReference type="Pfam" id="PF14478">
    <property type="entry name" value="DUF4430"/>
    <property type="match status" value="1"/>
</dbReference>
<dbReference type="Pfam" id="PF00432">
    <property type="entry name" value="Prenyltrans"/>
    <property type="match status" value="2"/>
</dbReference>
<feature type="signal peptide" evidence="3">
    <location>
        <begin position="1"/>
        <end position="36"/>
    </location>
</feature>
<keyword evidence="3" id="KW-0732">Signal</keyword>
<dbReference type="GeneID" id="42306215"/>
<evidence type="ECO:0000256" key="3">
    <source>
        <dbReference type="SAM" id="SignalP"/>
    </source>
</evidence>